<accession>A0A4P6FAM2</accession>
<evidence type="ECO:0000313" key="5">
    <source>
        <dbReference type="Proteomes" id="UP000291259"/>
    </source>
</evidence>
<protein>
    <recommendedName>
        <fullName evidence="3">HTH luxR-type domain-containing protein</fullName>
    </recommendedName>
</protein>
<dbReference type="Pfam" id="PF00196">
    <property type="entry name" value="GerE"/>
    <property type="match status" value="1"/>
</dbReference>
<dbReference type="GO" id="GO:0003677">
    <property type="term" value="F:DNA binding"/>
    <property type="evidence" value="ECO:0007669"/>
    <property type="project" value="UniProtKB-KW"/>
</dbReference>
<evidence type="ECO:0000256" key="1">
    <source>
        <dbReference type="ARBA" id="ARBA00023125"/>
    </source>
</evidence>
<feature type="region of interest" description="Disordered" evidence="2">
    <location>
        <begin position="686"/>
        <end position="708"/>
    </location>
</feature>
<dbReference type="SMART" id="SM00421">
    <property type="entry name" value="HTH_LUXR"/>
    <property type="match status" value="1"/>
</dbReference>
<feature type="domain" description="HTH luxR-type" evidence="3">
    <location>
        <begin position="626"/>
        <end position="691"/>
    </location>
</feature>
<keyword evidence="1" id="KW-0238">DNA-binding</keyword>
<dbReference type="AlphaFoldDB" id="A0A4P6FAM2"/>
<dbReference type="PROSITE" id="PS50043">
    <property type="entry name" value="HTH_LUXR_2"/>
    <property type="match status" value="1"/>
</dbReference>
<proteinExistence type="predicted"/>
<dbReference type="EMBL" id="CP035491">
    <property type="protein sequence ID" value="QAY73012.1"/>
    <property type="molecule type" value="Genomic_DNA"/>
</dbReference>
<name>A0A4P6FAM2_9MICO</name>
<reference evidence="4 5" key="1">
    <citation type="submission" date="2019-01" db="EMBL/GenBank/DDBJ databases">
        <title>Genome sequencing of strain FW100M-8.</title>
        <authorList>
            <person name="Heo J."/>
            <person name="Kim S.-J."/>
            <person name="Kim J.-S."/>
            <person name="Hong S.-B."/>
            <person name="Kwon S.-W."/>
        </authorList>
    </citation>
    <scope>NUCLEOTIDE SEQUENCE [LARGE SCALE GENOMIC DNA]</scope>
    <source>
        <strain evidence="4 5">FW100M-8</strain>
    </source>
</reference>
<dbReference type="PRINTS" id="PR00038">
    <property type="entry name" value="HTHLUXR"/>
</dbReference>
<dbReference type="Proteomes" id="UP000291259">
    <property type="component" value="Chromosome"/>
</dbReference>
<dbReference type="SUPFAM" id="SSF46894">
    <property type="entry name" value="C-terminal effector domain of the bipartite response regulators"/>
    <property type="match status" value="1"/>
</dbReference>
<dbReference type="KEGG" id="agf:ET445_06305"/>
<evidence type="ECO:0000256" key="2">
    <source>
        <dbReference type="SAM" id="MobiDB-lite"/>
    </source>
</evidence>
<dbReference type="RefSeq" id="WP_129189850.1">
    <property type="nucleotide sequence ID" value="NZ_CP035491.1"/>
</dbReference>
<keyword evidence="5" id="KW-1185">Reference proteome</keyword>
<dbReference type="InterPro" id="IPR000792">
    <property type="entry name" value="Tscrpt_reg_LuxR_C"/>
</dbReference>
<dbReference type="Gene3D" id="1.10.10.10">
    <property type="entry name" value="Winged helix-like DNA-binding domain superfamily/Winged helix DNA-binding domain"/>
    <property type="match status" value="1"/>
</dbReference>
<gene>
    <name evidence="4" type="ORF">ET445_06305</name>
</gene>
<organism evidence="4 5">
    <name type="scientific">Agromyces protaetiae</name>
    <dbReference type="NCBI Taxonomy" id="2509455"/>
    <lineage>
        <taxon>Bacteria</taxon>
        <taxon>Bacillati</taxon>
        <taxon>Actinomycetota</taxon>
        <taxon>Actinomycetes</taxon>
        <taxon>Micrococcales</taxon>
        <taxon>Microbacteriaceae</taxon>
        <taxon>Agromyces</taxon>
    </lineage>
</organism>
<evidence type="ECO:0000259" key="3">
    <source>
        <dbReference type="PROSITE" id="PS50043"/>
    </source>
</evidence>
<dbReference type="GO" id="GO:0006355">
    <property type="term" value="P:regulation of DNA-templated transcription"/>
    <property type="evidence" value="ECO:0007669"/>
    <property type="project" value="InterPro"/>
</dbReference>
<sequence length="708" mass="76812">MLDADLHEGGGMVELPDSVGDLVRARLVRLDPAYRPVLELAAVLGQEVDLVEVLGISAAPVDVTLAAMDAIVETGLLEPPRADGDRYRFPHAIARQAILDLVPTTGALRIHARIAETLEADFPAAPRLVQRLAHHYSAARALGYGDRAVTYLARAAELAVEGFAYEDAGRLSERAAEISSDADERAELLVLAADRWTLASNTPRARDLYERVAATGSPRLRVRAAIGYEDASWRPGLLGHRAVELLMTALESIPTDGGDPLCIEGQASLARATAMTGDVDGAERLADRAIALARRHGDPIVLAFALRAACSLTFRPKGIAERLERLAEFRALTSPRGEWRGAAVLHQTANAYIVGDRALLERSERDLVDVARAWGRHWSYWLECVRFGRALSGGRLAEAEQALRRAQSGERQFRDDADPGVGALQDYLVRRETGGLERIRRLVTGDESPTERWAPGLLALYTQLGLREPARRVLDWMLAHGLDQQESSDWPVRLAFLAEAAVFLDDAETAARLRPWLEEFSGLNLMSGFFVAPLGAADRHLGDLESLCGEGDPLGRYDAAFGLAERTDASLDAALALASAARHLERIAPGSPDARRFAERARAIAEPAGLARVLRMLDDARATSEGHPDGGALTPREVEVIVLVAEGLSNRDIAARLVISEHTAANHVRAILTKTGATNRTQAARFAHERGLADRSGEREASVDRDRA</sequence>
<dbReference type="CDD" id="cd06170">
    <property type="entry name" value="LuxR_C_like"/>
    <property type="match status" value="1"/>
</dbReference>
<dbReference type="InterPro" id="IPR039420">
    <property type="entry name" value="WalR-like"/>
</dbReference>
<evidence type="ECO:0000313" key="4">
    <source>
        <dbReference type="EMBL" id="QAY73012.1"/>
    </source>
</evidence>
<dbReference type="InterPro" id="IPR016032">
    <property type="entry name" value="Sig_transdc_resp-reg_C-effctor"/>
</dbReference>
<dbReference type="OrthoDB" id="5476461at2"/>
<dbReference type="InterPro" id="IPR036388">
    <property type="entry name" value="WH-like_DNA-bd_sf"/>
</dbReference>
<dbReference type="PANTHER" id="PTHR43214">
    <property type="entry name" value="TWO-COMPONENT RESPONSE REGULATOR"/>
    <property type="match status" value="1"/>
</dbReference>